<dbReference type="STRING" id="88036.D8S1F8"/>
<evidence type="ECO:0000313" key="2">
    <source>
        <dbReference type="Proteomes" id="UP000001514"/>
    </source>
</evidence>
<sequence>MKKKLSLVSEFQEKVAAGLLKPGEEQEIGKNGLKKLLVKAGTGWEMPEPGDEVKGGSALLSRPGVAMLVDSCSSLHYPVLIAVKTMMKGEKALLTVRPKYGLSESLSTDLELVSWKTVEKIGQDGKITKKIIKASEGRGDGTMFFFMNNAAEEKLQNEKALYGRALAYTHIADFNLAESDINSAALGLAEFDIQKVSENRNLRMEYKSLNNKTLWPHVRKAEEGLGANKDVKGESHSLANKLWSHASKKEVFDAAGVSLVLVGPGTVDQKFMPIQPMLHLKRSNSSLARPPSLIPTVKAAMRVMGAHLEGYRQDWRLSFEKDTVQRGGWQQGGISIAGPGKDRLLYIHKDKEAGDEPDIKEVIAACCEKQNLS</sequence>
<dbReference type="Proteomes" id="UP000001514">
    <property type="component" value="Unassembled WGS sequence"/>
</dbReference>
<organism evidence="2">
    <name type="scientific">Selaginella moellendorffii</name>
    <name type="common">Spikemoss</name>
    <dbReference type="NCBI Taxonomy" id="88036"/>
    <lineage>
        <taxon>Eukaryota</taxon>
        <taxon>Viridiplantae</taxon>
        <taxon>Streptophyta</taxon>
        <taxon>Embryophyta</taxon>
        <taxon>Tracheophyta</taxon>
        <taxon>Lycopodiopsida</taxon>
        <taxon>Selaginellales</taxon>
        <taxon>Selaginellaceae</taxon>
        <taxon>Selaginella</taxon>
    </lineage>
</organism>
<dbReference type="eggNOG" id="KOG0543">
    <property type="taxonomic scope" value="Eukaryota"/>
</dbReference>
<dbReference type="AlphaFoldDB" id="D8S1F8"/>
<dbReference type="PANTHER" id="PTHR28630">
    <property type="match status" value="1"/>
</dbReference>
<accession>D8S1F8</accession>
<name>D8S1F8_SELML</name>
<protein>
    <submittedName>
        <fullName evidence="1">Uncharacterized protein</fullName>
    </submittedName>
</protein>
<dbReference type="InParanoid" id="D8S1F8"/>
<reference evidence="1 2" key="1">
    <citation type="journal article" date="2011" name="Science">
        <title>The Selaginella genome identifies genetic changes associated with the evolution of vascular plants.</title>
        <authorList>
            <person name="Banks J.A."/>
            <person name="Nishiyama T."/>
            <person name="Hasebe M."/>
            <person name="Bowman J.L."/>
            <person name="Gribskov M."/>
            <person name="dePamphilis C."/>
            <person name="Albert V.A."/>
            <person name="Aono N."/>
            <person name="Aoyama T."/>
            <person name="Ambrose B.A."/>
            <person name="Ashton N.W."/>
            <person name="Axtell M.J."/>
            <person name="Barker E."/>
            <person name="Barker M.S."/>
            <person name="Bennetzen J.L."/>
            <person name="Bonawitz N.D."/>
            <person name="Chapple C."/>
            <person name="Cheng C."/>
            <person name="Correa L.G."/>
            <person name="Dacre M."/>
            <person name="DeBarry J."/>
            <person name="Dreyer I."/>
            <person name="Elias M."/>
            <person name="Engstrom E.M."/>
            <person name="Estelle M."/>
            <person name="Feng L."/>
            <person name="Finet C."/>
            <person name="Floyd S.K."/>
            <person name="Frommer W.B."/>
            <person name="Fujita T."/>
            <person name="Gramzow L."/>
            <person name="Gutensohn M."/>
            <person name="Harholt J."/>
            <person name="Hattori M."/>
            <person name="Heyl A."/>
            <person name="Hirai T."/>
            <person name="Hiwatashi Y."/>
            <person name="Ishikawa M."/>
            <person name="Iwata M."/>
            <person name="Karol K.G."/>
            <person name="Koehler B."/>
            <person name="Kolukisaoglu U."/>
            <person name="Kubo M."/>
            <person name="Kurata T."/>
            <person name="Lalonde S."/>
            <person name="Li K."/>
            <person name="Li Y."/>
            <person name="Litt A."/>
            <person name="Lyons E."/>
            <person name="Manning G."/>
            <person name="Maruyama T."/>
            <person name="Michael T.P."/>
            <person name="Mikami K."/>
            <person name="Miyazaki S."/>
            <person name="Morinaga S."/>
            <person name="Murata T."/>
            <person name="Mueller-Roeber B."/>
            <person name="Nelson D.R."/>
            <person name="Obara M."/>
            <person name="Oguri Y."/>
            <person name="Olmstead R.G."/>
            <person name="Onodera N."/>
            <person name="Petersen B.L."/>
            <person name="Pils B."/>
            <person name="Prigge M."/>
            <person name="Rensing S.A."/>
            <person name="Riano-Pachon D.M."/>
            <person name="Roberts A.W."/>
            <person name="Sato Y."/>
            <person name="Scheller H.V."/>
            <person name="Schulz B."/>
            <person name="Schulz C."/>
            <person name="Shakirov E.V."/>
            <person name="Shibagaki N."/>
            <person name="Shinohara N."/>
            <person name="Shippen D.E."/>
            <person name="Soerensen I."/>
            <person name="Sotooka R."/>
            <person name="Sugimoto N."/>
            <person name="Sugita M."/>
            <person name="Sumikawa N."/>
            <person name="Tanurdzic M."/>
            <person name="Theissen G."/>
            <person name="Ulvskov P."/>
            <person name="Wakazuki S."/>
            <person name="Weng J.K."/>
            <person name="Willats W.W."/>
            <person name="Wipf D."/>
            <person name="Wolf P.G."/>
            <person name="Yang L."/>
            <person name="Zimmer A.D."/>
            <person name="Zhu Q."/>
            <person name="Mitros T."/>
            <person name="Hellsten U."/>
            <person name="Loque D."/>
            <person name="Otillar R."/>
            <person name="Salamov A."/>
            <person name="Schmutz J."/>
            <person name="Shapiro H."/>
            <person name="Lindquist E."/>
            <person name="Lucas S."/>
            <person name="Rokhsar D."/>
            <person name="Grigoriev I.V."/>
        </authorList>
    </citation>
    <scope>NUCLEOTIDE SEQUENCE [LARGE SCALE GENOMIC DNA]</scope>
</reference>
<dbReference type="EMBL" id="GL377598">
    <property type="protein sequence ID" value="EFJ21701.1"/>
    <property type="molecule type" value="Genomic_DNA"/>
</dbReference>
<evidence type="ECO:0000313" key="1">
    <source>
        <dbReference type="EMBL" id="EFJ21701.1"/>
    </source>
</evidence>
<keyword evidence="2" id="KW-1185">Reference proteome</keyword>
<dbReference type="Gramene" id="EFJ21701">
    <property type="protein sequence ID" value="EFJ21701"/>
    <property type="gene ID" value="SELMODRAFT_417123"/>
</dbReference>
<dbReference type="KEGG" id="smo:SELMODRAFT_417123"/>
<dbReference type="eggNOG" id="KOG4498">
    <property type="taxonomic scope" value="Eukaryota"/>
</dbReference>
<gene>
    <name evidence="1" type="ORF">SELMODRAFT_417123</name>
</gene>
<dbReference type="PANTHER" id="PTHR28630:SF11">
    <property type="entry name" value="THIOREDOXIN-LIKE PROTEIN AAED1, CHLOROPLASTIC"/>
    <property type="match status" value="1"/>
</dbReference>
<proteinExistence type="predicted"/>
<dbReference type="HOGENOM" id="CLU_742705_0_0_1"/>
<dbReference type="InterPro" id="IPR032801">
    <property type="entry name" value="PXL2A/B/C"/>
</dbReference>